<dbReference type="RefSeq" id="WP_190908591.1">
    <property type="nucleotide sequence ID" value="NZ_JACJTQ010000048.1"/>
</dbReference>
<proteinExistence type="predicted"/>
<dbReference type="Proteomes" id="UP000660381">
    <property type="component" value="Unassembled WGS sequence"/>
</dbReference>
<dbReference type="EMBL" id="JACJTQ010000048">
    <property type="protein sequence ID" value="MBD2694425.1"/>
    <property type="molecule type" value="Genomic_DNA"/>
</dbReference>
<evidence type="ECO:0008006" key="4">
    <source>
        <dbReference type="Google" id="ProtNLM"/>
    </source>
</evidence>
<protein>
    <recommendedName>
        <fullName evidence="4">Methyl-accepting chemotaxis protein</fullName>
    </recommendedName>
</protein>
<accession>A0ABR8JA05</accession>
<keyword evidence="3" id="KW-1185">Reference proteome</keyword>
<evidence type="ECO:0000313" key="3">
    <source>
        <dbReference type="Proteomes" id="UP000660381"/>
    </source>
</evidence>
<comment type="caution">
    <text evidence="2">The sequence shown here is derived from an EMBL/GenBank/DDBJ whole genome shotgun (WGS) entry which is preliminary data.</text>
</comment>
<keyword evidence="1" id="KW-0472">Membrane</keyword>
<gene>
    <name evidence="2" type="ORF">H6G68_22220</name>
</gene>
<keyword evidence="1" id="KW-1133">Transmembrane helix</keyword>
<keyword evidence="1" id="KW-0812">Transmembrane</keyword>
<sequence>MTSQRIETTNSPPVQSVISVSPQFQERLLEQMLLQSGGISIGIIMAMVGSVVLAKYLGVGELIAGAVDRVEKGTESLKEVSKGLSELVCDISEAHRANSISHENIINKVETVIEKLQETKELVKDVQRRLDK</sequence>
<evidence type="ECO:0000313" key="2">
    <source>
        <dbReference type="EMBL" id="MBD2694425.1"/>
    </source>
</evidence>
<organism evidence="2 3">
    <name type="scientific">Anabaena catenula FACHB-362</name>
    <dbReference type="NCBI Taxonomy" id="2692877"/>
    <lineage>
        <taxon>Bacteria</taxon>
        <taxon>Bacillati</taxon>
        <taxon>Cyanobacteriota</taxon>
        <taxon>Cyanophyceae</taxon>
        <taxon>Nostocales</taxon>
        <taxon>Nostocaceae</taxon>
        <taxon>Anabaena</taxon>
    </lineage>
</organism>
<name>A0ABR8JA05_9NOST</name>
<reference evidence="2 3" key="1">
    <citation type="journal article" date="2020" name="ISME J.">
        <title>Comparative genomics reveals insights into cyanobacterial evolution and habitat adaptation.</title>
        <authorList>
            <person name="Chen M.Y."/>
            <person name="Teng W.K."/>
            <person name="Zhao L."/>
            <person name="Hu C.X."/>
            <person name="Zhou Y.K."/>
            <person name="Han B.P."/>
            <person name="Song L.R."/>
            <person name="Shu W.S."/>
        </authorList>
    </citation>
    <scope>NUCLEOTIDE SEQUENCE [LARGE SCALE GENOMIC DNA]</scope>
    <source>
        <strain evidence="2 3">FACHB-362</strain>
    </source>
</reference>
<evidence type="ECO:0000256" key="1">
    <source>
        <dbReference type="SAM" id="Phobius"/>
    </source>
</evidence>
<feature type="transmembrane region" description="Helical" evidence="1">
    <location>
        <begin position="32"/>
        <end position="54"/>
    </location>
</feature>